<dbReference type="GO" id="GO:0016616">
    <property type="term" value="F:oxidoreductase activity, acting on the CH-OH group of donors, NAD or NADP as acceptor"/>
    <property type="evidence" value="ECO:0007669"/>
    <property type="project" value="InterPro"/>
</dbReference>
<keyword evidence="3" id="KW-0175">Coiled coil</keyword>
<dbReference type="InterPro" id="IPR015955">
    <property type="entry name" value="Lactate_DH/Glyco_Ohase_4_C"/>
</dbReference>
<keyword evidence="2" id="KW-0560">Oxidoreductase</keyword>
<dbReference type="InterPro" id="IPR036291">
    <property type="entry name" value="NAD(P)-bd_dom_sf"/>
</dbReference>
<feature type="region of interest" description="Disordered" evidence="4">
    <location>
        <begin position="253"/>
        <end position="318"/>
    </location>
</feature>
<evidence type="ECO:0000256" key="4">
    <source>
        <dbReference type="SAM" id="MobiDB-lite"/>
    </source>
</evidence>
<dbReference type="Gene3D" id="3.40.50.720">
    <property type="entry name" value="NAD(P)-binding Rossmann-like Domain"/>
    <property type="match status" value="1"/>
</dbReference>
<feature type="domain" description="Lactate/malate dehydrogenase C-terminal" evidence="5">
    <location>
        <begin position="376"/>
        <end position="526"/>
    </location>
</feature>
<protein>
    <submittedName>
        <fullName evidence="6">Malate dehydrogenase 1B</fullName>
    </submittedName>
</protein>
<dbReference type="EMBL" id="CASHTH010004453">
    <property type="protein sequence ID" value="CAI8057485.1"/>
    <property type="molecule type" value="Genomic_DNA"/>
</dbReference>
<feature type="compositionally biased region" description="Acidic residues" evidence="4">
    <location>
        <begin position="253"/>
        <end position="269"/>
    </location>
</feature>
<dbReference type="AlphaFoldDB" id="A0AA35TZQ5"/>
<organism evidence="6 7">
    <name type="scientific">Geodia barretti</name>
    <name type="common">Barrett's horny sponge</name>
    <dbReference type="NCBI Taxonomy" id="519541"/>
    <lineage>
        <taxon>Eukaryota</taxon>
        <taxon>Metazoa</taxon>
        <taxon>Porifera</taxon>
        <taxon>Demospongiae</taxon>
        <taxon>Heteroscleromorpha</taxon>
        <taxon>Tetractinellida</taxon>
        <taxon>Astrophorina</taxon>
        <taxon>Geodiidae</taxon>
        <taxon>Geodia</taxon>
    </lineage>
</organism>
<dbReference type="Pfam" id="PF02866">
    <property type="entry name" value="Ldh_1_C"/>
    <property type="match status" value="1"/>
</dbReference>
<name>A0AA35TZQ5_GEOBA</name>
<dbReference type="PANTHER" id="PTHR23382">
    <property type="entry name" value="MALATE DEHYDROGENASE"/>
    <property type="match status" value="1"/>
</dbReference>
<dbReference type="Proteomes" id="UP001174909">
    <property type="component" value="Unassembled WGS sequence"/>
</dbReference>
<dbReference type="GO" id="GO:0006108">
    <property type="term" value="P:malate metabolic process"/>
    <property type="evidence" value="ECO:0007669"/>
    <property type="project" value="InterPro"/>
</dbReference>
<dbReference type="InterPro" id="IPR010945">
    <property type="entry name" value="Malate_DH_type2"/>
</dbReference>
<dbReference type="InterPro" id="IPR022383">
    <property type="entry name" value="Lactate/malate_DH_C"/>
</dbReference>
<evidence type="ECO:0000313" key="6">
    <source>
        <dbReference type="EMBL" id="CAI8057485.1"/>
    </source>
</evidence>
<feature type="coiled-coil region" evidence="3">
    <location>
        <begin position="133"/>
        <end position="160"/>
    </location>
</feature>
<dbReference type="SUPFAM" id="SSF51735">
    <property type="entry name" value="NAD(P)-binding Rossmann-fold domains"/>
    <property type="match status" value="1"/>
</dbReference>
<keyword evidence="7" id="KW-1185">Reference proteome</keyword>
<gene>
    <name evidence="6" type="ORF">GBAR_LOCUS31340</name>
</gene>
<proteinExistence type="inferred from homology"/>
<dbReference type="SUPFAM" id="SSF56327">
    <property type="entry name" value="LDH C-terminal domain-like"/>
    <property type="match status" value="1"/>
</dbReference>
<comment type="similarity">
    <text evidence="1">Belongs to the LDH/MDH superfamily. MDH type 2 family.</text>
</comment>
<evidence type="ECO:0000256" key="2">
    <source>
        <dbReference type="ARBA" id="ARBA00023002"/>
    </source>
</evidence>
<feature type="compositionally biased region" description="Basic and acidic residues" evidence="4">
    <location>
        <begin position="270"/>
        <end position="318"/>
    </location>
</feature>
<evidence type="ECO:0000313" key="7">
    <source>
        <dbReference type="Proteomes" id="UP001174909"/>
    </source>
</evidence>
<sequence length="549" mass="60215">VLLPWLPVYKVHAQTRALQRSKIRLPRAGKIGKIMAKFVVAGKVDCAAYARAELLADQLQSCLPDFHVHKVPVPSAEWAQWVREECEERGWVGHCGDVLVWRELVKRGGRGVYVGGVREFQDYASHYHNVTPLTDSVAERNIAEENRQTLEANQLEVESRTKPHPLRVAVTSASSFMAYHLLQRLALGDVFGDKLISLRLLDTPTHSDEVSGVAMEITDMASPSVESVHCTSSVKEAFQLASVVFVLEQWEDGGGDIQNGEEIEEAGGEDAERKEEEEEVRKNEDEGEREEDKEKEKDGGVKEEGEEKPGASETSSHLEEAATLYQKYGATLDFCAQKSVRVIVSGRLSNLGAAVIARTASSIPRTNIIAAPSLVEQRSKSVVAGKLRLNAADVEQVCVWGRCGGGEGVLVDVGNTRVHCYQGAIVGPDPFSLPLAHCLHDPDWLASSLLGDVRKREREERGGGGLSEAVAIAEMVRQWMDPNNESRVWCSVGVVSEGDCYGFPEGVVCSVPARREGGEWKVVQGLEPTPNIQVSQQEWSKETLCSLSL</sequence>
<comment type="caution">
    <text evidence="6">The sequence shown here is derived from an EMBL/GenBank/DDBJ whole genome shotgun (WGS) entry which is preliminary data.</text>
</comment>
<evidence type="ECO:0000256" key="1">
    <source>
        <dbReference type="ARBA" id="ARBA00009613"/>
    </source>
</evidence>
<feature type="non-terminal residue" evidence="6">
    <location>
        <position position="549"/>
    </location>
</feature>
<accession>A0AA35TZQ5</accession>
<evidence type="ECO:0000259" key="5">
    <source>
        <dbReference type="Pfam" id="PF02866"/>
    </source>
</evidence>
<dbReference type="GO" id="GO:0016615">
    <property type="term" value="F:malate dehydrogenase activity"/>
    <property type="evidence" value="ECO:0007669"/>
    <property type="project" value="InterPro"/>
</dbReference>
<evidence type="ECO:0000256" key="3">
    <source>
        <dbReference type="SAM" id="Coils"/>
    </source>
</evidence>
<dbReference type="Gene3D" id="3.90.110.10">
    <property type="entry name" value="Lactate dehydrogenase/glycoside hydrolase, family 4, C-terminal"/>
    <property type="match status" value="1"/>
</dbReference>
<reference evidence="6" key="1">
    <citation type="submission" date="2023-03" db="EMBL/GenBank/DDBJ databases">
        <authorList>
            <person name="Steffen K."/>
            <person name="Cardenas P."/>
        </authorList>
    </citation>
    <scope>NUCLEOTIDE SEQUENCE</scope>
</reference>